<organism evidence="1 2">
    <name type="scientific">Clostridium beijerinckii</name>
    <name type="common">Clostridium MP</name>
    <dbReference type="NCBI Taxonomy" id="1520"/>
    <lineage>
        <taxon>Bacteria</taxon>
        <taxon>Bacillati</taxon>
        <taxon>Bacillota</taxon>
        <taxon>Clostridia</taxon>
        <taxon>Eubacteriales</taxon>
        <taxon>Clostridiaceae</taxon>
        <taxon>Clostridium</taxon>
    </lineage>
</organism>
<accession>A0AAE5H5X5</accession>
<gene>
    <name evidence="1" type="ORF">BCD95_002900</name>
</gene>
<comment type="caution">
    <text evidence="1">The sequence shown here is derived from an EMBL/GenBank/DDBJ whole genome shotgun (WGS) entry which is preliminary data.</text>
</comment>
<dbReference type="AlphaFoldDB" id="A0AAE5H5X5"/>
<evidence type="ECO:0000313" key="2">
    <source>
        <dbReference type="Proteomes" id="UP000822184"/>
    </source>
</evidence>
<proteinExistence type="predicted"/>
<dbReference type="Proteomes" id="UP000822184">
    <property type="component" value="Unassembled WGS sequence"/>
</dbReference>
<sequence>MDKNSESKVEKGLKFFNNRDYEKVVLYFNKVLDIDNSYADGYYLNMKIA</sequence>
<name>A0AAE5H5X5_CLOBE</name>
<dbReference type="RefSeq" id="WP_173715318.1">
    <property type="nucleotide sequence ID" value="NZ_JABTDW010000001.1"/>
</dbReference>
<dbReference type="EMBL" id="JABTDW010000001">
    <property type="protein sequence ID" value="NSB14641.1"/>
    <property type="molecule type" value="Genomic_DNA"/>
</dbReference>
<protein>
    <submittedName>
        <fullName evidence="1">Tfp pilus assembly protein PilF</fullName>
    </submittedName>
</protein>
<reference evidence="1" key="1">
    <citation type="submission" date="2020-06" db="EMBL/GenBank/DDBJ databases">
        <title>Genomic insights into acetone-butanol-ethanol (ABE) fermentation by sequencing solventogenic clostridia strains.</title>
        <authorList>
            <person name="Brown S."/>
        </authorList>
    </citation>
    <scope>NUCLEOTIDE SEQUENCE</scope>
    <source>
        <strain evidence="1">DJ123</strain>
    </source>
</reference>
<evidence type="ECO:0000313" key="1">
    <source>
        <dbReference type="EMBL" id="NSB14641.1"/>
    </source>
</evidence>
<dbReference type="SUPFAM" id="SSF81901">
    <property type="entry name" value="HCP-like"/>
    <property type="match status" value="1"/>
</dbReference>